<evidence type="ECO:0000256" key="3">
    <source>
        <dbReference type="ARBA" id="ARBA00022606"/>
    </source>
</evidence>
<dbReference type="EMBL" id="JADBJN010000001">
    <property type="protein sequence ID" value="KAG5684749.1"/>
    <property type="molecule type" value="Genomic_DNA"/>
</dbReference>
<feature type="transmembrane region" description="Helical" evidence="10">
    <location>
        <begin position="254"/>
        <end position="274"/>
    </location>
</feature>
<gene>
    <name evidence="11" type="ORF">PVAND_013963</name>
</gene>
<evidence type="ECO:0000256" key="8">
    <source>
        <dbReference type="ARBA" id="ARBA00023170"/>
    </source>
</evidence>
<evidence type="ECO:0000256" key="4">
    <source>
        <dbReference type="ARBA" id="ARBA00022692"/>
    </source>
</evidence>
<feature type="transmembrane region" description="Helical" evidence="10">
    <location>
        <begin position="176"/>
        <end position="202"/>
    </location>
</feature>
<evidence type="ECO:0000256" key="7">
    <source>
        <dbReference type="ARBA" id="ARBA00023136"/>
    </source>
</evidence>
<keyword evidence="3 10" id="KW-0716">Sensory transduction</keyword>
<keyword evidence="9 10" id="KW-0807">Transducer</keyword>
<evidence type="ECO:0000256" key="2">
    <source>
        <dbReference type="ARBA" id="ARBA00022475"/>
    </source>
</evidence>
<dbReference type="GO" id="GO:0005886">
    <property type="term" value="C:plasma membrane"/>
    <property type="evidence" value="ECO:0007669"/>
    <property type="project" value="UniProtKB-SubCell"/>
</dbReference>
<dbReference type="GO" id="GO:0005549">
    <property type="term" value="F:odorant binding"/>
    <property type="evidence" value="ECO:0007669"/>
    <property type="project" value="InterPro"/>
</dbReference>
<accession>A0A9J6CRT8</accession>
<keyword evidence="5 10" id="KW-0552">Olfaction</keyword>
<keyword evidence="8 10" id="KW-0675">Receptor</keyword>
<evidence type="ECO:0000313" key="11">
    <source>
        <dbReference type="EMBL" id="KAG5684749.1"/>
    </source>
</evidence>
<dbReference type="Proteomes" id="UP001107558">
    <property type="component" value="Chromosome 1"/>
</dbReference>
<keyword evidence="2" id="KW-1003">Cell membrane</keyword>
<feature type="transmembrane region" description="Helical" evidence="10">
    <location>
        <begin position="32"/>
        <end position="53"/>
    </location>
</feature>
<dbReference type="GO" id="GO:0007165">
    <property type="term" value="P:signal transduction"/>
    <property type="evidence" value="ECO:0007669"/>
    <property type="project" value="UniProtKB-KW"/>
</dbReference>
<keyword evidence="7 10" id="KW-0472">Membrane</keyword>
<name>A0A9J6CRT8_POLVA</name>
<comment type="caution">
    <text evidence="11">The sequence shown here is derived from an EMBL/GenBank/DDBJ whole genome shotgun (WGS) entry which is preliminary data.</text>
</comment>
<evidence type="ECO:0000256" key="10">
    <source>
        <dbReference type="RuleBase" id="RU351113"/>
    </source>
</evidence>
<evidence type="ECO:0000256" key="6">
    <source>
        <dbReference type="ARBA" id="ARBA00022989"/>
    </source>
</evidence>
<dbReference type="PANTHER" id="PTHR21137:SF35">
    <property type="entry name" value="ODORANT RECEPTOR 19A-RELATED"/>
    <property type="match status" value="1"/>
</dbReference>
<comment type="subcellular location">
    <subcellularLocation>
        <location evidence="1 10">Cell membrane</location>
        <topology evidence="1 10">Multi-pass membrane protein</topology>
    </subcellularLocation>
</comment>
<reference evidence="11" key="1">
    <citation type="submission" date="2021-03" db="EMBL/GenBank/DDBJ databases">
        <title>Chromosome level genome of the anhydrobiotic midge Polypedilum vanderplanki.</title>
        <authorList>
            <person name="Yoshida Y."/>
            <person name="Kikawada T."/>
            <person name="Gusev O."/>
        </authorList>
    </citation>
    <scope>NUCLEOTIDE SEQUENCE</scope>
    <source>
        <strain evidence="11">NIAS01</strain>
        <tissue evidence="11">Whole body or cell culture</tissue>
    </source>
</reference>
<evidence type="ECO:0000313" key="12">
    <source>
        <dbReference type="Proteomes" id="UP001107558"/>
    </source>
</evidence>
<comment type="caution">
    <text evidence="10">Lacks conserved residue(s) required for the propagation of feature annotation.</text>
</comment>
<keyword evidence="4 10" id="KW-0812">Transmembrane</keyword>
<dbReference type="AlphaFoldDB" id="A0A9J6CRT8"/>
<protein>
    <recommendedName>
        <fullName evidence="10">Odorant receptor</fullName>
    </recommendedName>
</protein>
<dbReference type="OrthoDB" id="6814414at2759"/>
<evidence type="ECO:0000256" key="5">
    <source>
        <dbReference type="ARBA" id="ARBA00022725"/>
    </source>
</evidence>
<comment type="similarity">
    <text evidence="10">Belongs to the insect chemoreceptor superfamily. Heteromeric odorant receptor channel (TC 1.A.69) family.</text>
</comment>
<dbReference type="GO" id="GO:0004984">
    <property type="term" value="F:olfactory receptor activity"/>
    <property type="evidence" value="ECO:0007669"/>
    <property type="project" value="InterPro"/>
</dbReference>
<keyword evidence="12" id="KW-1185">Reference proteome</keyword>
<proteinExistence type="inferred from homology"/>
<keyword evidence="6 10" id="KW-1133">Transmembrane helix</keyword>
<dbReference type="PANTHER" id="PTHR21137">
    <property type="entry name" value="ODORANT RECEPTOR"/>
    <property type="match status" value="1"/>
</dbReference>
<evidence type="ECO:0000256" key="1">
    <source>
        <dbReference type="ARBA" id="ARBA00004651"/>
    </source>
</evidence>
<organism evidence="11 12">
    <name type="scientific">Polypedilum vanderplanki</name>
    <name type="common">Sleeping chironomid midge</name>
    <dbReference type="NCBI Taxonomy" id="319348"/>
    <lineage>
        <taxon>Eukaryota</taxon>
        <taxon>Metazoa</taxon>
        <taxon>Ecdysozoa</taxon>
        <taxon>Arthropoda</taxon>
        <taxon>Hexapoda</taxon>
        <taxon>Insecta</taxon>
        <taxon>Pterygota</taxon>
        <taxon>Neoptera</taxon>
        <taxon>Endopterygota</taxon>
        <taxon>Diptera</taxon>
        <taxon>Nematocera</taxon>
        <taxon>Chironomoidea</taxon>
        <taxon>Chironomidae</taxon>
        <taxon>Chironominae</taxon>
        <taxon>Polypedilum</taxon>
        <taxon>Polypedilum</taxon>
    </lineage>
</organism>
<sequence length="365" mass="41738">MTANWQLYGELLSTFERILNFMGIWPGKQIPLIRFIIIATLSAFFIMFIIKTFTHPERESFENGLAVGLGCLMMVLLFIRLTINEKKLCEIIDFIKDDLKRTPKDVEKEILDDIGKDIQFVLKFVTIVFPMSVIIKVIMPFIEFGYGLITRDENVNIKLPPAMSVPSFNLGIHYELFVYIIECIIRMIMLFWLLGGAILYIVTSLYLGGQFRTLAKEFEAISLDDGKLFDTFIKRHELIISKAKTLNKIYSTHLFVDSAVSYINLAALLFSMFSTHHGLASFFNDMLLTMAGATQFGLIVIYGGYIMECSLLVYKGAYNCDWIGKPLAQQKKLIFVLQRGQRPISLSVYENFITASLEFLTNVSF</sequence>
<dbReference type="InterPro" id="IPR004117">
    <property type="entry name" value="7tm6_olfct_rcpt"/>
</dbReference>
<dbReference type="Pfam" id="PF02949">
    <property type="entry name" value="7tm_6"/>
    <property type="match status" value="1"/>
</dbReference>
<feature type="transmembrane region" description="Helical" evidence="10">
    <location>
        <begin position="120"/>
        <end position="142"/>
    </location>
</feature>
<feature type="transmembrane region" description="Helical" evidence="10">
    <location>
        <begin position="286"/>
        <end position="305"/>
    </location>
</feature>
<evidence type="ECO:0000256" key="9">
    <source>
        <dbReference type="ARBA" id="ARBA00023224"/>
    </source>
</evidence>
<feature type="transmembrane region" description="Helical" evidence="10">
    <location>
        <begin position="65"/>
        <end position="83"/>
    </location>
</feature>